<gene>
    <name evidence="2" type="ORF">D1Z90_16080</name>
</gene>
<accession>A0A418YBK2</accession>
<sequence>MQWFEVAVHIFITALLCLSFAWTLVPWGFAMSAFRRGNSYKKGLLGFVFWWTFIIGHIVALYLLWASTLAVIWLVIVMLVCHLVYGFTVVRKVNA</sequence>
<dbReference type="EMBL" id="QZCH01000024">
    <property type="protein sequence ID" value="RJG41882.1"/>
    <property type="molecule type" value="Genomic_DNA"/>
</dbReference>
<dbReference type="Proteomes" id="UP000283255">
    <property type="component" value="Unassembled WGS sequence"/>
</dbReference>
<keyword evidence="1" id="KW-0812">Transmembrane</keyword>
<evidence type="ECO:0008006" key="4">
    <source>
        <dbReference type="Google" id="ProtNLM"/>
    </source>
</evidence>
<keyword evidence="1" id="KW-0472">Membrane</keyword>
<keyword evidence="3" id="KW-1185">Reference proteome</keyword>
<feature type="transmembrane region" description="Helical" evidence="1">
    <location>
        <begin position="6"/>
        <end position="31"/>
    </location>
</feature>
<feature type="transmembrane region" description="Helical" evidence="1">
    <location>
        <begin position="43"/>
        <end position="65"/>
    </location>
</feature>
<evidence type="ECO:0000313" key="3">
    <source>
        <dbReference type="Proteomes" id="UP000283255"/>
    </source>
</evidence>
<comment type="caution">
    <text evidence="2">The sequence shown here is derived from an EMBL/GenBank/DDBJ whole genome shotgun (WGS) entry which is preliminary data.</text>
</comment>
<evidence type="ECO:0000313" key="2">
    <source>
        <dbReference type="EMBL" id="RJG41882.1"/>
    </source>
</evidence>
<organism evidence="2 3">
    <name type="scientific">Motilimonas pumila</name>
    <dbReference type="NCBI Taxonomy" id="2303987"/>
    <lineage>
        <taxon>Bacteria</taxon>
        <taxon>Pseudomonadati</taxon>
        <taxon>Pseudomonadota</taxon>
        <taxon>Gammaproteobacteria</taxon>
        <taxon>Alteromonadales</taxon>
        <taxon>Alteromonadales genera incertae sedis</taxon>
        <taxon>Motilimonas</taxon>
    </lineage>
</organism>
<name>A0A418YBK2_9GAMM</name>
<reference evidence="2 3" key="2">
    <citation type="submission" date="2019-01" db="EMBL/GenBank/DDBJ databases">
        <title>Motilimonas pumilus sp. nov., isolated from the gut of sea cucumber (Apostichopus japonicus).</title>
        <authorList>
            <person name="Wang F.-Q."/>
            <person name="Ren L.-H."/>
            <person name="Lin Y.-W."/>
            <person name="Sun G.-H."/>
            <person name="Du Z.-J."/>
            <person name="Zhao J.-X."/>
            <person name="Liu X.-J."/>
            <person name="Liu L.-J."/>
        </authorList>
    </citation>
    <scope>NUCLEOTIDE SEQUENCE [LARGE SCALE GENOMIC DNA]</scope>
    <source>
        <strain evidence="2 3">PLHSC7-2</strain>
    </source>
</reference>
<keyword evidence="1" id="KW-1133">Transmembrane helix</keyword>
<proteinExistence type="predicted"/>
<reference evidence="2 3" key="1">
    <citation type="submission" date="2018-09" db="EMBL/GenBank/DDBJ databases">
        <authorList>
            <person name="Wang F."/>
        </authorList>
    </citation>
    <scope>NUCLEOTIDE SEQUENCE [LARGE SCALE GENOMIC DNA]</scope>
    <source>
        <strain evidence="2 3">PLHSC7-2</strain>
    </source>
</reference>
<protein>
    <recommendedName>
        <fullName evidence="4">DUF2568 domain-containing protein</fullName>
    </recommendedName>
</protein>
<feature type="transmembrane region" description="Helical" evidence="1">
    <location>
        <begin position="71"/>
        <end position="90"/>
    </location>
</feature>
<evidence type="ECO:0000256" key="1">
    <source>
        <dbReference type="SAM" id="Phobius"/>
    </source>
</evidence>
<dbReference type="AlphaFoldDB" id="A0A418YBK2"/>